<sequence length="94" mass="10882">MQVMVEIPDRFLAHLVPAGGDAARVLLEEAVASAYRDRRLTMEQVRQLLGFETRMQVDVFLQRHEIYDYTPDDLEKDFATLSRLFPLSAERIKA</sequence>
<gene>
    <name evidence="1" type="ORF">SAMN05421770_10430</name>
</gene>
<protein>
    <submittedName>
        <fullName evidence="1">Uncharacterized protein family (UPF0175)</fullName>
    </submittedName>
</protein>
<dbReference type="Proteomes" id="UP000198356">
    <property type="component" value="Unassembled WGS sequence"/>
</dbReference>
<organism evidence="1 2">
    <name type="scientific">Granulicella rosea</name>
    <dbReference type="NCBI Taxonomy" id="474952"/>
    <lineage>
        <taxon>Bacteria</taxon>
        <taxon>Pseudomonadati</taxon>
        <taxon>Acidobacteriota</taxon>
        <taxon>Terriglobia</taxon>
        <taxon>Terriglobales</taxon>
        <taxon>Acidobacteriaceae</taxon>
        <taxon>Granulicella</taxon>
    </lineage>
</organism>
<evidence type="ECO:0000313" key="2">
    <source>
        <dbReference type="Proteomes" id="UP000198356"/>
    </source>
</evidence>
<evidence type="ECO:0000313" key="1">
    <source>
        <dbReference type="EMBL" id="SNT06992.1"/>
    </source>
</evidence>
<keyword evidence="2" id="KW-1185">Reference proteome</keyword>
<accession>A0A239JN60</accession>
<reference evidence="1 2" key="1">
    <citation type="submission" date="2017-06" db="EMBL/GenBank/DDBJ databases">
        <authorList>
            <person name="Kim H.J."/>
            <person name="Triplett B.A."/>
        </authorList>
    </citation>
    <scope>NUCLEOTIDE SEQUENCE [LARGE SCALE GENOMIC DNA]</scope>
    <source>
        <strain evidence="1 2">DSM 18704</strain>
    </source>
</reference>
<dbReference type="AlphaFoldDB" id="A0A239JN60"/>
<name>A0A239JN60_9BACT</name>
<dbReference type="Pfam" id="PF03683">
    <property type="entry name" value="UPF0175"/>
    <property type="match status" value="1"/>
</dbReference>
<dbReference type="OrthoDB" id="123138at2"/>
<dbReference type="EMBL" id="FZOU01000004">
    <property type="protein sequence ID" value="SNT06992.1"/>
    <property type="molecule type" value="Genomic_DNA"/>
</dbReference>
<dbReference type="InterPro" id="IPR005368">
    <property type="entry name" value="UPF0175"/>
</dbReference>
<proteinExistence type="predicted"/>